<dbReference type="Gene3D" id="1.10.10.60">
    <property type="entry name" value="Homeodomain-like"/>
    <property type="match status" value="1"/>
</dbReference>
<organism evidence="10 11">
    <name type="scientific">Leptotrombidium deliense</name>
    <dbReference type="NCBI Taxonomy" id="299467"/>
    <lineage>
        <taxon>Eukaryota</taxon>
        <taxon>Metazoa</taxon>
        <taxon>Ecdysozoa</taxon>
        <taxon>Arthropoda</taxon>
        <taxon>Chelicerata</taxon>
        <taxon>Arachnida</taxon>
        <taxon>Acari</taxon>
        <taxon>Acariformes</taxon>
        <taxon>Trombidiformes</taxon>
        <taxon>Prostigmata</taxon>
        <taxon>Anystina</taxon>
        <taxon>Parasitengona</taxon>
        <taxon>Trombiculoidea</taxon>
        <taxon>Trombiculidae</taxon>
        <taxon>Leptotrombidium</taxon>
    </lineage>
</organism>
<feature type="compositionally biased region" description="Low complexity" evidence="7">
    <location>
        <begin position="324"/>
        <end position="338"/>
    </location>
</feature>
<evidence type="ECO:0000256" key="2">
    <source>
        <dbReference type="ARBA" id="ARBA00022853"/>
    </source>
</evidence>
<evidence type="ECO:0000256" key="4">
    <source>
        <dbReference type="ARBA" id="ARBA00023163"/>
    </source>
</evidence>
<feature type="domain" description="DAMP1 SANT/Myb-like" evidence="9">
    <location>
        <begin position="133"/>
        <end position="212"/>
    </location>
</feature>
<gene>
    <name evidence="10" type="ORF">B4U80_03743</name>
</gene>
<dbReference type="FunFam" id="1.10.10.60:FF:000087">
    <property type="entry name" value="DNA methyltransferase 1-associated protein 1"/>
    <property type="match status" value="1"/>
</dbReference>
<comment type="subcellular location">
    <subcellularLocation>
        <location evidence="1">Nucleus</location>
    </subcellularLocation>
</comment>
<evidence type="ECO:0000256" key="1">
    <source>
        <dbReference type="ARBA" id="ARBA00004123"/>
    </source>
</evidence>
<dbReference type="AlphaFoldDB" id="A0A443SEX7"/>
<feature type="domain" description="DNA methyltransferase 1-associated 1" evidence="8">
    <location>
        <begin position="254"/>
        <end position="440"/>
    </location>
</feature>
<dbReference type="GO" id="GO:0003714">
    <property type="term" value="F:transcription corepressor activity"/>
    <property type="evidence" value="ECO:0007669"/>
    <property type="project" value="TreeGrafter"/>
</dbReference>
<dbReference type="CDD" id="cd11658">
    <property type="entry name" value="SANT_DMAP1_like"/>
    <property type="match status" value="1"/>
</dbReference>
<evidence type="ECO:0000256" key="7">
    <source>
        <dbReference type="SAM" id="MobiDB-lite"/>
    </source>
</evidence>
<dbReference type="VEuPathDB" id="VectorBase:LDEU005985"/>
<dbReference type="PANTHER" id="PTHR12855:SF10">
    <property type="entry name" value="DNA METHYLTRANSFERASE 1-ASSOCIATED PROTEIN 1"/>
    <property type="match status" value="1"/>
</dbReference>
<dbReference type="Proteomes" id="UP000288716">
    <property type="component" value="Unassembled WGS sequence"/>
</dbReference>
<dbReference type="GO" id="GO:0000812">
    <property type="term" value="C:Swr1 complex"/>
    <property type="evidence" value="ECO:0007669"/>
    <property type="project" value="TreeGrafter"/>
</dbReference>
<feature type="region of interest" description="Disordered" evidence="7">
    <location>
        <begin position="283"/>
        <end position="342"/>
    </location>
</feature>
<evidence type="ECO:0000256" key="6">
    <source>
        <dbReference type="ARBA" id="ARBA00067416"/>
    </source>
</evidence>
<evidence type="ECO:0000256" key="3">
    <source>
        <dbReference type="ARBA" id="ARBA00023015"/>
    </source>
</evidence>
<comment type="caution">
    <text evidence="10">The sequence shown here is derived from an EMBL/GenBank/DDBJ whole genome shotgun (WGS) entry which is preliminary data.</text>
</comment>
<dbReference type="InterPro" id="IPR032563">
    <property type="entry name" value="DAMP1_SANT-like"/>
</dbReference>
<dbReference type="InterPro" id="IPR027109">
    <property type="entry name" value="Swc4/Dmap1"/>
</dbReference>
<dbReference type="OrthoDB" id="19740at2759"/>
<keyword evidence="4" id="KW-0804">Transcription</keyword>
<accession>A0A443SEX7</accession>
<evidence type="ECO:0000313" key="11">
    <source>
        <dbReference type="Proteomes" id="UP000288716"/>
    </source>
</evidence>
<proteinExistence type="predicted"/>
<dbReference type="STRING" id="299467.A0A443SEX7"/>
<sequence length="510" mass="58518">MSDVMDILELDKTQTIENGTKDTILTSDSLRNKFMSTKKKSKVEDKSFSFKKPEGMHRELYALLYADSKDGAPIIPTDVMPSIGNSGGYKQIKAKLGLKKVRPWKWMPFSNPGRTDSFMLHHWRRVADESKEYPFAKFNKTVPIPSYTENEYHQILQTDGWTKNETDHLFALCRRFDLRFFVIHDRWDRDTYQTSRSVEDLKERYYNVCNLLSKSRMTTNGQEVKTKVFDADHERKRKEQLIKLYNRTPEQVEEEQKLLEEFKKIEMRKKEREKKTQDLQKLITAADNNSQSKKLDNSGSVKSSSKSSQRSGRGPGRKRVTHKTSTSSATPTTPGTPSNLLEMSGIKFPEIKTSGTSLRSQRMKLPSSIGQKKMKAIEQLLLELNIELRPMPTEDICNHFNELRSDMVLLYELKQAISNCEYELQTLKHQYEALQPGKQLEIPALLNISNSSKEVAANESAGNISQILEAETPKKSISEVIDVTAGVSTPTRKRRAALEQGNLLRKLKKI</sequence>
<dbReference type="GO" id="GO:0006281">
    <property type="term" value="P:DNA repair"/>
    <property type="evidence" value="ECO:0007669"/>
    <property type="project" value="InterPro"/>
</dbReference>
<dbReference type="EMBL" id="NCKV01003108">
    <property type="protein sequence ID" value="RWS26055.1"/>
    <property type="molecule type" value="Genomic_DNA"/>
</dbReference>
<evidence type="ECO:0000313" key="10">
    <source>
        <dbReference type="EMBL" id="RWS26055.1"/>
    </source>
</evidence>
<dbReference type="GO" id="GO:0035267">
    <property type="term" value="C:NuA4 histone acetyltransferase complex"/>
    <property type="evidence" value="ECO:0007669"/>
    <property type="project" value="InterPro"/>
</dbReference>
<protein>
    <recommendedName>
        <fullName evidence="6">DNA methyltransferase 1-associated protein 1</fullName>
    </recommendedName>
</protein>
<dbReference type="Pfam" id="PF16282">
    <property type="entry name" value="SANT_DAMP1_like"/>
    <property type="match status" value="1"/>
</dbReference>
<name>A0A443SEX7_9ACAR</name>
<dbReference type="GO" id="GO:0000122">
    <property type="term" value="P:negative regulation of transcription by RNA polymerase II"/>
    <property type="evidence" value="ECO:0007669"/>
    <property type="project" value="TreeGrafter"/>
</dbReference>
<keyword evidence="11" id="KW-1185">Reference proteome</keyword>
<dbReference type="InterPro" id="IPR008468">
    <property type="entry name" value="DMAP1"/>
</dbReference>
<evidence type="ECO:0000256" key="5">
    <source>
        <dbReference type="ARBA" id="ARBA00023242"/>
    </source>
</evidence>
<keyword evidence="3" id="KW-0805">Transcription regulation</keyword>
<keyword evidence="5" id="KW-0539">Nucleus</keyword>
<evidence type="ECO:0000259" key="9">
    <source>
        <dbReference type="Pfam" id="PF16282"/>
    </source>
</evidence>
<evidence type="ECO:0000259" key="8">
    <source>
        <dbReference type="Pfam" id="PF05499"/>
    </source>
</evidence>
<feature type="compositionally biased region" description="Low complexity" evidence="7">
    <location>
        <begin position="298"/>
        <end position="312"/>
    </location>
</feature>
<dbReference type="GO" id="GO:0006338">
    <property type="term" value="P:chromatin remodeling"/>
    <property type="evidence" value="ECO:0007669"/>
    <property type="project" value="InterPro"/>
</dbReference>
<keyword evidence="2" id="KW-0156">Chromatin regulator</keyword>
<dbReference type="Pfam" id="PF05499">
    <property type="entry name" value="DMAP1"/>
    <property type="match status" value="1"/>
</dbReference>
<dbReference type="PANTHER" id="PTHR12855">
    <property type="entry name" value="DNA METHYLTRANSFERASE 1-ASSOCIATED PROTEIN 1 FAMILY MEMBER"/>
    <property type="match status" value="1"/>
</dbReference>
<reference evidence="10 11" key="1">
    <citation type="journal article" date="2018" name="Gigascience">
        <title>Genomes of trombidid mites reveal novel predicted allergens and laterally-transferred genes associated with secondary metabolism.</title>
        <authorList>
            <person name="Dong X."/>
            <person name="Chaisiri K."/>
            <person name="Xia D."/>
            <person name="Armstrong S.D."/>
            <person name="Fang Y."/>
            <person name="Donnelly M.J."/>
            <person name="Kadowaki T."/>
            <person name="McGarry J.W."/>
            <person name="Darby A.C."/>
            <person name="Makepeace B.L."/>
        </authorList>
    </citation>
    <scope>NUCLEOTIDE SEQUENCE [LARGE SCALE GENOMIC DNA]</scope>
    <source>
        <strain evidence="10">UoL-UT</strain>
    </source>
</reference>